<dbReference type="InterPro" id="IPR025836">
    <property type="entry name" value="Zn_knuckle_CX2CX4HX4C"/>
</dbReference>
<dbReference type="Pfam" id="PF14392">
    <property type="entry name" value="zf-CCHC_4"/>
    <property type="match status" value="1"/>
</dbReference>
<sequence length="358" mass="40357">MREDGERVFRVFRWVIGLGDGPEVHLQGDAILFLQGEIGQYRVLSSGFDLIRWETIWGLGESDLQSWSYLLDSTLCIGIFLVYDFHSSRRISSSFLLFRLLCSLCTMAQLALNKGKASLLRTETVNVSNTVLAQRIQQFSRTLIGRLMNPSIQRMESLVANLPKIWKLEDRVVGPNLGQGIFQFNFEDEADLQAVLQNGPYHFDGWMISLVKWEPIISSTYPSAINFWVKVGGIPLHLWETATLQAIGKKIGTLREIDGSICVTVNGFNPLLFQLVVPFDTGDEVVVSLDYEKLTGFCDHCSRLTHEVRVCPELHKVMGAHGGEIVTDKRGGQRHQSVAKQWSAHSDGGWEKPRKFAM</sequence>
<reference evidence="5" key="2">
    <citation type="submission" date="2025-08" db="UniProtKB">
        <authorList>
            <consortium name="RefSeq"/>
        </authorList>
    </citation>
    <scope>IDENTIFICATION</scope>
    <source>
        <tissue evidence="5">Leaf</tissue>
    </source>
</reference>
<proteinExistence type="predicted"/>
<dbReference type="GeneID" id="104761044"/>
<dbReference type="InterPro" id="IPR025558">
    <property type="entry name" value="DUF4283"/>
</dbReference>
<evidence type="ECO:0000256" key="1">
    <source>
        <dbReference type="SAM" id="MobiDB-lite"/>
    </source>
</evidence>
<gene>
    <name evidence="5" type="primary">LOC104761044</name>
</gene>
<dbReference type="PANTHER" id="PTHR31286">
    <property type="entry name" value="GLYCINE-RICH CELL WALL STRUCTURAL PROTEIN 1.8-LIKE"/>
    <property type="match status" value="1"/>
</dbReference>
<keyword evidence="4" id="KW-1185">Reference proteome</keyword>
<accession>A0ABM0X8Q7</accession>
<organism evidence="4 5">
    <name type="scientific">Camelina sativa</name>
    <name type="common">False flax</name>
    <name type="synonym">Myagrum sativum</name>
    <dbReference type="NCBI Taxonomy" id="90675"/>
    <lineage>
        <taxon>Eukaryota</taxon>
        <taxon>Viridiplantae</taxon>
        <taxon>Streptophyta</taxon>
        <taxon>Embryophyta</taxon>
        <taxon>Tracheophyta</taxon>
        <taxon>Spermatophyta</taxon>
        <taxon>Magnoliopsida</taxon>
        <taxon>eudicotyledons</taxon>
        <taxon>Gunneridae</taxon>
        <taxon>Pentapetalae</taxon>
        <taxon>rosids</taxon>
        <taxon>malvids</taxon>
        <taxon>Brassicales</taxon>
        <taxon>Brassicaceae</taxon>
        <taxon>Camelineae</taxon>
        <taxon>Camelina</taxon>
    </lineage>
</organism>
<feature type="domain" description="Zinc knuckle CX2CX4HX4C" evidence="3">
    <location>
        <begin position="269"/>
        <end position="312"/>
    </location>
</feature>
<evidence type="ECO:0000259" key="3">
    <source>
        <dbReference type="Pfam" id="PF14392"/>
    </source>
</evidence>
<feature type="compositionally biased region" description="Basic and acidic residues" evidence="1">
    <location>
        <begin position="348"/>
        <end position="358"/>
    </location>
</feature>
<feature type="compositionally biased region" description="Polar residues" evidence="1">
    <location>
        <begin position="334"/>
        <end position="344"/>
    </location>
</feature>
<dbReference type="InterPro" id="IPR040256">
    <property type="entry name" value="At4g02000-like"/>
</dbReference>
<feature type="region of interest" description="Disordered" evidence="1">
    <location>
        <begin position="328"/>
        <end position="358"/>
    </location>
</feature>
<dbReference type="PANTHER" id="PTHR31286:SF163">
    <property type="entry name" value="ZINC KNUCKLE CX2CX4HX4C DOMAIN-CONTAINING PROTEIN"/>
    <property type="match status" value="1"/>
</dbReference>
<reference evidence="4" key="1">
    <citation type="journal article" date="2014" name="Nat. Commun.">
        <title>The emerging biofuel crop Camelina sativa retains a highly undifferentiated hexaploid genome structure.</title>
        <authorList>
            <person name="Kagale S."/>
            <person name="Koh C."/>
            <person name="Nixon J."/>
            <person name="Bollina V."/>
            <person name="Clarke W.E."/>
            <person name="Tuteja R."/>
            <person name="Spillane C."/>
            <person name="Robinson S.J."/>
            <person name="Links M.G."/>
            <person name="Clarke C."/>
            <person name="Higgins E.E."/>
            <person name="Huebert T."/>
            <person name="Sharpe A.G."/>
            <person name="Parkin I.A."/>
        </authorList>
    </citation>
    <scope>NUCLEOTIDE SEQUENCE [LARGE SCALE GENOMIC DNA]</scope>
    <source>
        <strain evidence="4">cv. DH55</strain>
    </source>
</reference>
<evidence type="ECO:0000259" key="2">
    <source>
        <dbReference type="Pfam" id="PF14111"/>
    </source>
</evidence>
<dbReference type="RefSeq" id="XP_010482363.1">
    <property type="nucleotide sequence ID" value="XM_010484061.1"/>
</dbReference>
<dbReference type="Proteomes" id="UP000694864">
    <property type="component" value="Chromosome 18"/>
</dbReference>
<name>A0ABM0X8Q7_CAMSA</name>
<dbReference type="Pfam" id="PF14111">
    <property type="entry name" value="DUF4283"/>
    <property type="match status" value="1"/>
</dbReference>
<evidence type="ECO:0000313" key="4">
    <source>
        <dbReference type="Proteomes" id="UP000694864"/>
    </source>
</evidence>
<evidence type="ECO:0000313" key="5">
    <source>
        <dbReference type="RefSeq" id="XP_010482363.1"/>
    </source>
</evidence>
<feature type="domain" description="DUF4283" evidence="2">
    <location>
        <begin position="137"/>
        <end position="216"/>
    </location>
</feature>
<protein>
    <submittedName>
        <fullName evidence="5">Uncharacterized protein LOC104761044 isoform X1</fullName>
    </submittedName>
</protein>